<dbReference type="GO" id="GO:0016798">
    <property type="term" value="F:hydrolase activity, acting on glycosyl bonds"/>
    <property type="evidence" value="ECO:0007669"/>
    <property type="project" value="UniProtKB-KW"/>
</dbReference>
<dbReference type="AlphaFoldDB" id="A0A7C9L3K2"/>
<evidence type="ECO:0000256" key="1">
    <source>
        <dbReference type="SAM" id="Phobius"/>
    </source>
</evidence>
<name>A0A7C9L3K2_9FIRM</name>
<accession>A0A7C9L3K2</accession>
<dbReference type="InterPro" id="IPR018711">
    <property type="entry name" value="NAGPA"/>
</dbReference>
<keyword evidence="3" id="KW-0326">Glycosidase</keyword>
<dbReference type="PANTHER" id="PTHR40446:SF2">
    <property type="entry name" value="N-ACETYLGLUCOSAMINE-1-PHOSPHODIESTER ALPHA-N-ACETYLGLUCOSAMINIDASE"/>
    <property type="match status" value="1"/>
</dbReference>
<sequence length="358" mass="38319">MSKIMVRVIYSGLFLCYNFFTLCERIEIMTKKRIALKIVRRVGICILTTVVLLLIGLLGVVRIMEFGPSKTARNLFVNSAMESSAGGILVTLFFSDEEIARIRAINSIQKTNEVTDSSLISDTKILTQEEKSMIEVIDIEKDTYRGKMMIVRDPSRVMVGTSGEYGKSCKGKKVSEIAESYGAIAATNAGGFRDAGGVGTGGEPDGLVISEGRLKWGSLGTTYGIIGIDNNNVLVVGDMTAQAALDRGVRDAVSFGPVLVVNGEAVEVNGSGSGLNPRTAIGQREDGSILLVVIDGRQVNSLGASYSDVIELMLEYGAVNAANLDGGSSSLMYYNGEYINSCASMYGPRDLPTTIIIK</sequence>
<reference evidence="3 4" key="1">
    <citation type="journal article" date="2019" name="Nat. Med.">
        <title>A library of human gut bacterial isolates paired with longitudinal multiomics data enables mechanistic microbiome research.</title>
        <authorList>
            <person name="Poyet M."/>
            <person name="Groussin M."/>
            <person name="Gibbons S.M."/>
            <person name="Avila-Pacheco J."/>
            <person name="Jiang X."/>
            <person name="Kearney S.M."/>
            <person name="Perrotta A.R."/>
            <person name="Berdy B."/>
            <person name="Zhao S."/>
            <person name="Lieberman T.D."/>
            <person name="Swanson P.K."/>
            <person name="Smith M."/>
            <person name="Roesemann S."/>
            <person name="Alexander J.E."/>
            <person name="Rich S.A."/>
            <person name="Livny J."/>
            <person name="Vlamakis H."/>
            <person name="Clish C."/>
            <person name="Bullock K."/>
            <person name="Deik A."/>
            <person name="Scott J."/>
            <person name="Pierce K.A."/>
            <person name="Xavier R.J."/>
            <person name="Alm E.J."/>
        </authorList>
    </citation>
    <scope>NUCLEOTIDE SEQUENCE [LARGE SCALE GENOMIC DNA]</scope>
    <source>
        <strain evidence="3 4">BIOML-A1</strain>
    </source>
</reference>
<comment type="caution">
    <text evidence="3">The sequence shown here is derived from an EMBL/GenBank/DDBJ whole genome shotgun (WGS) entry which is preliminary data.</text>
</comment>
<dbReference type="Pfam" id="PF09992">
    <property type="entry name" value="NAGPA"/>
    <property type="match status" value="1"/>
</dbReference>
<evidence type="ECO:0000313" key="3">
    <source>
        <dbReference type="EMBL" id="MSC57952.1"/>
    </source>
</evidence>
<keyword evidence="1" id="KW-0812">Transmembrane</keyword>
<protein>
    <submittedName>
        <fullName evidence="3">Phosphodiester glycosidase family protein</fullName>
    </submittedName>
</protein>
<keyword evidence="1" id="KW-1133">Transmembrane helix</keyword>
<feature type="domain" description="Phosphodiester glycosidase" evidence="2">
    <location>
        <begin position="181"/>
        <end position="357"/>
    </location>
</feature>
<dbReference type="Proteomes" id="UP000481964">
    <property type="component" value="Unassembled WGS sequence"/>
</dbReference>
<evidence type="ECO:0000259" key="2">
    <source>
        <dbReference type="Pfam" id="PF09992"/>
    </source>
</evidence>
<organism evidence="3 4">
    <name type="scientific">Lachnospira eligens</name>
    <dbReference type="NCBI Taxonomy" id="39485"/>
    <lineage>
        <taxon>Bacteria</taxon>
        <taxon>Bacillati</taxon>
        <taxon>Bacillota</taxon>
        <taxon>Clostridia</taxon>
        <taxon>Lachnospirales</taxon>
        <taxon>Lachnospiraceae</taxon>
        <taxon>Lachnospira</taxon>
    </lineage>
</organism>
<gene>
    <name evidence="3" type="ORF">GKE48_10960</name>
</gene>
<keyword evidence="1" id="KW-0472">Membrane</keyword>
<feature type="transmembrane region" description="Helical" evidence="1">
    <location>
        <begin position="6"/>
        <end position="23"/>
    </location>
</feature>
<evidence type="ECO:0000313" key="4">
    <source>
        <dbReference type="Proteomes" id="UP000481964"/>
    </source>
</evidence>
<dbReference type="EMBL" id="WKRD01000008">
    <property type="protein sequence ID" value="MSC57952.1"/>
    <property type="molecule type" value="Genomic_DNA"/>
</dbReference>
<dbReference type="PANTHER" id="PTHR40446">
    <property type="entry name" value="N-ACETYLGLUCOSAMINE-1-PHOSPHODIESTER ALPHA-N-ACETYLGLUCOSAMINIDASE"/>
    <property type="match status" value="1"/>
</dbReference>
<keyword evidence="3" id="KW-0378">Hydrolase</keyword>
<proteinExistence type="predicted"/>
<feature type="transmembrane region" description="Helical" evidence="1">
    <location>
        <begin position="44"/>
        <end position="63"/>
    </location>
</feature>